<evidence type="ECO:0000313" key="2">
    <source>
        <dbReference type="Proteomes" id="UP000626220"/>
    </source>
</evidence>
<dbReference type="AlphaFoldDB" id="A0A8J3H225"/>
<gene>
    <name evidence="1" type="ORF">GCM10017056_52920</name>
</gene>
<comment type="caution">
    <text evidence="1">The sequence shown here is derived from an EMBL/GenBank/DDBJ whole genome shotgun (WGS) entry which is preliminary data.</text>
</comment>
<sequence length="289" mass="33332">MDTEDTGPDAVTYCETGIAADHMYRMSAYFIQTRAPALPAEMMVHRVLHALLHHTCRRLKSWRPDMIQPEEGYRMRCVDARRLFGLESSNDNRAIARALDPLRDTGLFDHLFLVHDNRWLAWRFRDETLSILLADNRYALLDASILPKLTSILGYRIYTFVALARRMRKPMFAFDLDLLSEGLAQSDQPWSKLSARVLRALQTCCAHHDLRAFVLLRETGSRRGIDHIEVRLVRAGSQWSKDRLVKIDPEVRRVFFVGGDGHEMIRPAEIRSFIDRRQSAKAEKAGRTA</sequence>
<keyword evidence="2" id="KW-1185">Reference proteome</keyword>
<name>A0A8J3H225_9RHOB</name>
<reference evidence="1" key="1">
    <citation type="journal article" date="2014" name="Int. J. Syst. Evol. Microbiol.">
        <title>Complete genome sequence of Corynebacterium casei LMG S-19264T (=DSM 44701T), isolated from a smear-ripened cheese.</title>
        <authorList>
            <consortium name="US DOE Joint Genome Institute (JGI-PGF)"/>
            <person name="Walter F."/>
            <person name="Albersmeier A."/>
            <person name="Kalinowski J."/>
            <person name="Ruckert C."/>
        </authorList>
    </citation>
    <scope>NUCLEOTIDE SEQUENCE</scope>
    <source>
        <strain evidence="1">KCTC 42650</strain>
    </source>
</reference>
<dbReference type="RefSeq" id="WP_189683134.1">
    <property type="nucleotide sequence ID" value="NZ_BNCJ01000050.1"/>
</dbReference>
<dbReference type="EMBL" id="BNCJ01000050">
    <property type="protein sequence ID" value="GHF75966.1"/>
    <property type="molecule type" value="Genomic_DNA"/>
</dbReference>
<organism evidence="1 2">
    <name type="scientific">Seohaeicola zhoushanensis</name>
    <dbReference type="NCBI Taxonomy" id="1569283"/>
    <lineage>
        <taxon>Bacteria</taxon>
        <taxon>Pseudomonadati</taxon>
        <taxon>Pseudomonadota</taxon>
        <taxon>Alphaproteobacteria</taxon>
        <taxon>Rhodobacterales</taxon>
        <taxon>Roseobacteraceae</taxon>
        <taxon>Seohaeicola</taxon>
    </lineage>
</organism>
<protein>
    <submittedName>
        <fullName evidence="1">Uncharacterized protein</fullName>
    </submittedName>
</protein>
<proteinExistence type="predicted"/>
<reference evidence="1" key="2">
    <citation type="submission" date="2020-09" db="EMBL/GenBank/DDBJ databases">
        <authorList>
            <person name="Sun Q."/>
            <person name="Kim S."/>
        </authorList>
    </citation>
    <scope>NUCLEOTIDE SEQUENCE</scope>
    <source>
        <strain evidence="1">KCTC 42650</strain>
    </source>
</reference>
<dbReference type="Proteomes" id="UP000626220">
    <property type="component" value="Unassembled WGS sequence"/>
</dbReference>
<evidence type="ECO:0000313" key="1">
    <source>
        <dbReference type="EMBL" id="GHF75966.1"/>
    </source>
</evidence>
<accession>A0A8J3H225</accession>